<dbReference type="CDD" id="cd00090">
    <property type="entry name" value="HTH_ARSR"/>
    <property type="match status" value="1"/>
</dbReference>
<dbReference type="PROSITE" id="PS50995">
    <property type="entry name" value="HTH_MARR_2"/>
    <property type="match status" value="1"/>
</dbReference>
<feature type="domain" description="HTH marR-type" evidence="4">
    <location>
        <begin position="1"/>
        <end position="133"/>
    </location>
</feature>
<evidence type="ECO:0000313" key="5">
    <source>
        <dbReference type="EMBL" id="SDL84377.1"/>
    </source>
</evidence>
<dbReference type="InterPro" id="IPR011991">
    <property type="entry name" value="ArsR-like_HTH"/>
</dbReference>
<dbReference type="InterPro" id="IPR036388">
    <property type="entry name" value="WH-like_DNA-bd_sf"/>
</dbReference>
<dbReference type="SMART" id="SM00347">
    <property type="entry name" value="HTH_MARR"/>
    <property type="match status" value="1"/>
</dbReference>
<evidence type="ECO:0000256" key="1">
    <source>
        <dbReference type="ARBA" id="ARBA00023015"/>
    </source>
</evidence>
<dbReference type="AlphaFoldDB" id="A0A1G9NE31"/>
<dbReference type="GO" id="GO:0003677">
    <property type="term" value="F:DNA binding"/>
    <property type="evidence" value="ECO:0007669"/>
    <property type="project" value="UniProtKB-KW"/>
</dbReference>
<keyword evidence="1" id="KW-0805">Transcription regulation</keyword>
<evidence type="ECO:0000256" key="3">
    <source>
        <dbReference type="ARBA" id="ARBA00023163"/>
    </source>
</evidence>
<proteinExistence type="predicted"/>
<dbReference type="STRING" id="144026.SAMN04488568_102306"/>
<evidence type="ECO:0000313" key="6">
    <source>
        <dbReference type="Proteomes" id="UP000199759"/>
    </source>
</evidence>
<keyword evidence="2" id="KW-0238">DNA-binding</keyword>
<dbReference type="GO" id="GO:0003700">
    <property type="term" value="F:DNA-binding transcription factor activity"/>
    <property type="evidence" value="ECO:0007669"/>
    <property type="project" value="InterPro"/>
</dbReference>
<dbReference type="GO" id="GO:0006950">
    <property type="term" value="P:response to stress"/>
    <property type="evidence" value="ECO:0007669"/>
    <property type="project" value="TreeGrafter"/>
</dbReference>
<dbReference type="Pfam" id="PF12802">
    <property type="entry name" value="MarR_2"/>
    <property type="match status" value="1"/>
</dbReference>
<name>A0A1G9NE31_9PROT</name>
<evidence type="ECO:0000256" key="2">
    <source>
        <dbReference type="ARBA" id="ARBA00023125"/>
    </source>
</evidence>
<keyword evidence="3" id="KW-0804">Transcription</keyword>
<dbReference type="EMBL" id="FNHG01000002">
    <property type="protein sequence ID" value="SDL84377.1"/>
    <property type="molecule type" value="Genomic_DNA"/>
</dbReference>
<dbReference type="PRINTS" id="PR00598">
    <property type="entry name" value="HTHMARR"/>
</dbReference>
<reference evidence="5 6" key="1">
    <citation type="submission" date="2016-10" db="EMBL/GenBank/DDBJ databases">
        <authorList>
            <person name="de Groot N.N."/>
        </authorList>
    </citation>
    <scope>NUCLEOTIDE SEQUENCE [LARGE SCALE GENOMIC DNA]</scope>
    <source>
        <strain evidence="5 6">DSM 16077</strain>
    </source>
</reference>
<dbReference type="PANTHER" id="PTHR33164:SF43">
    <property type="entry name" value="HTH-TYPE TRANSCRIPTIONAL REPRESSOR YETL"/>
    <property type="match status" value="1"/>
</dbReference>
<dbReference type="InterPro" id="IPR023187">
    <property type="entry name" value="Tscrpt_reg_MarR-type_CS"/>
</dbReference>
<dbReference type="PANTHER" id="PTHR33164">
    <property type="entry name" value="TRANSCRIPTIONAL REGULATOR, MARR FAMILY"/>
    <property type="match status" value="1"/>
</dbReference>
<dbReference type="InterPro" id="IPR039422">
    <property type="entry name" value="MarR/SlyA-like"/>
</dbReference>
<dbReference type="Gene3D" id="1.10.10.10">
    <property type="entry name" value="Winged helix-like DNA-binding domain superfamily/Winged helix DNA-binding domain"/>
    <property type="match status" value="1"/>
</dbReference>
<dbReference type="InterPro" id="IPR036390">
    <property type="entry name" value="WH_DNA-bd_sf"/>
</dbReference>
<sequence>MASQAMSSLEMMRRVSADAVRGAAADLTARQFALLLAIFMRPGPHSVRELAQALDLPKPAVTRALDVLERHGFIRRKRDQADRRDVSVHRTVKGAVFLYDYGETVAHRAEETAACPLWIPASHPHARTSPLPI</sequence>
<dbReference type="OrthoDB" id="9812268at2"/>
<evidence type="ECO:0000259" key="4">
    <source>
        <dbReference type="PROSITE" id="PS50995"/>
    </source>
</evidence>
<dbReference type="Proteomes" id="UP000199759">
    <property type="component" value="Unassembled WGS sequence"/>
</dbReference>
<gene>
    <name evidence="5" type="ORF">SAMN04488568_102306</name>
</gene>
<organism evidence="5 6">
    <name type="scientific">Maricaulis salignorans</name>
    <dbReference type="NCBI Taxonomy" id="144026"/>
    <lineage>
        <taxon>Bacteria</taxon>
        <taxon>Pseudomonadati</taxon>
        <taxon>Pseudomonadota</taxon>
        <taxon>Alphaproteobacteria</taxon>
        <taxon>Maricaulales</taxon>
        <taxon>Maricaulaceae</taxon>
        <taxon>Maricaulis</taxon>
    </lineage>
</organism>
<keyword evidence="6" id="KW-1185">Reference proteome</keyword>
<dbReference type="PROSITE" id="PS01117">
    <property type="entry name" value="HTH_MARR_1"/>
    <property type="match status" value="1"/>
</dbReference>
<dbReference type="InterPro" id="IPR000835">
    <property type="entry name" value="HTH_MarR-typ"/>
</dbReference>
<accession>A0A1G9NE31</accession>
<dbReference type="RefSeq" id="WP_091766688.1">
    <property type="nucleotide sequence ID" value="NZ_FNHG01000002.1"/>
</dbReference>
<protein>
    <submittedName>
        <fullName evidence="5">MarR family protein</fullName>
    </submittedName>
</protein>
<dbReference type="SUPFAM" id="SSF46785">
    <property type="entry name" value="Winged helix' DNA-binding domain"/>
    <property type="match status" value="1"/>
</dbReference>